<dbReference type="Gene3D" id="1.10.510.10">
    <property type="entry name" value="Transferase(Phosphotransferase) domain 1"/>
    <property type="match status" value="1"/>
</dbReference>
<keyword evidence="4" id="KW-0732">Signal</keyword>
<dbReference type="PROSITE" id="PS51257">
    <property type="entry name" value="PROKAR_LIPOPROTEIN"/>
    <property type="match status" value="1"/>
</dbReference>
<organism evidence="6 7">
    <name type="scientific">Priapulus caudatus</name>
    <name type="common">Priapulid worm</name>
    <dbReference type="NCBI Taxonomy" id="37621"/>
    <lineage>
        <taxon>Eukaryota</taxon>
        <taxon>Metazoa</taxon>
        <taxon>Ecdysozoa</taxon>
        <taxon>Scalidophora</taxon>
        <taxon>Priapulida</taxon>
        <taxon>Priapulimorpha</taxon>
        <taxon>Priapulimorphida</taxon>
        <taxon>Priapulidae</taxon>
        <taxon>Priapulus</taxon>
    </lineage>
</organism>
<keyword evidence="6" id="KW-1185">Reference proteome</keyword>
<dbReference type="InterPro" id="IPR011009">
    <property type="entry name" value="Kinase-like_dom_sf"/>
</dbReference>
<keyword evidence="2" id="KW-0768">Sushi</keyword>
<feature type="chain" id="PRO_5046334693" evidence="4">
    <location>
        <begin position="22"/>
        <end position="338"/>
    </location>
</feature>
<reference evidence="7" key="1">
    <citation type="submission" date="2025-08" db="UniProtKB">
        <authorList>
            <consortium name="RefSeq"/>
        </authorList>
    </citation>
    <scope>IDENTIFICATION</scope>
</reference>
<keyword evidence="1" id="KW-1015">Disulfide bond</keyword>
<dbReference type="PROSITE" id="PS50923">
    <property type="entry name" value="SUSHI"/>
    <property type="match status" value="1"/>
</dbReference>
<gene>
    <name evidence="7" type="primary">LOC106809432</name>
</gene>
<dbReference type="RefSeq" id="XP_014667999.1">
    <property type="nucleotide sequence ID" value="XM_014812513.1"/>
</dbReference>
<dbReference type="Pfam" id="PF07714">
    <property type="entry name" value="PK_Tyr_Ser-Thr"/>
    <property type="match status" value="1"/>
</dbReference>
<dbReference type="InterPro" id="IPR050122">
    <property type="entry name" value="RTK"/>
</dbReference>
<dbReference type="PANTHER" id="PTHR24416">
    <property type="entry name" value="TYROSINE-PROTEIN KINASE RECEPTOR"/>
    <property type="match status" value="1"/>
</dbReference>
<dbReference type="Proteomes" id="UP000695022">
    <property type="component" value="Unplaced"/>
</dbReference>
<evidence type="ECO:0000313" key="7">
    <source>
        <dbReference type="RefSeq" id="XP_014667999.1"/>
    </source>
</evidence>
<keyword evidence="3" id="KW-1133">Transmembrane helix</keyword>
<evidence type="ECO:0000256" key="1">
    <source>
        <dbReference type="ARBA" id="ARBA00023157"/>
    </source>
</evidence>
<evidence type="ECO:0000256" key="3">
    <source>
        <dbReference type="SAM" id="Phobius"/>
    </source>
</evidence>
<evidence type="ECO:0000256" key="4">
    <source>
        <dbReference type="SAM" id="SignalP"/>
    </source>
</evidence>
<feature type="signal peptide" evidence="4">
    <location>
        <begin position="1"/>
        <end position="21"/>
    </location>
</feature>
<comment type="caution">
    <text evidence="2">Lacks conserved residue(s) required for the propagation of feature annotation.</text>
</comment>
<dbReference type="SUPFAM" id="SSF56112">
    <property type="entry name" value="Protein kinase-like (PK-like)"/>
    <property type="match status" value="1"/>
</dbReference>
<evidence type="ECO:0000259" key="5">
    <source>
        <dbReference type="PROSITE" id="PS50923"/>
    </source>
</evidence>
<evidence type="ECO:0000313" key="6">
    <source>
        <dbReference type="Proteomes" id="UP000695022"/>
    </source>
</evidence>
<keyword evidence="3" id="KW-0472">Membrane</keyword>
<dbReference type="InterPro" id="IPR000436">
    <property type="entry name" value="Sushi_SCR_CCP_dom"/>
</dbReference>
<name>A0ABM1E728_PRICU</name>
<dbReference type="PANTHER" id="PTHR24416:SF611">
    <property type="entry name" value="TYROSINE-PROTEIN KINASE TRANSMEMBRANE RECEPTOR ROR"/>
    <property type="match status" value="1"/>
</dbReference>
<accession>A0ABM1E728</accession>
<dbReference type="GeneID" id="106809432"/>
<sequence>MRHFETAACLLLFVLLTGSVALFGGCKRAELEAALDTLKHHVNHGKLLTYWHTSALIEEKCPYGTCACNVVIDFSCGVGATLLGNETSVRCACDNGSRWTDFPKCRACHKIRQQNVEDTRIFMYPRSTCDQDHCACGTTVHVGCDSSTHALTGGEAMTCACPERGNGSWSFADAEPKCVRKDEDVQNRKTIKKVHPRLIIGLSLGGIVLLLLLLLLIFCYVCCWMQINKRDLTSPVACGLLTQELTALQMIPPHANIVRFLGYSDDPTYGRTIVTELLPHDNLKRFLKEQRTLPPDVPYANLHPESVTLTGRQLVGFAHQVAGAMRHIVHHKVRVRAV</sequence>
<dbReference type="InterPro" id="IPR001245">
    <property type="entry name" value="Ser-Thr/Tyr_kinase_cat_dom"/>
</dbReference>
<feature type="domain" description="Sushi" evidence="5">
    <location>
        <begin position="106"/>
        <end position="180"/>
    </location>
</feature>
<feature type="transmembrane region" description="Helical" evidence="3">
    <location>
        <begin position="198"/>
        <end position="223"/>
    </location>
</feature>
<protein>
    <submittedName>
        <fullName evidence="7">Uncharacterized protein LOC106809432</fullName>
    </submittedName>
</protein>
<evidence type="ECO:0000256" key="2">
    <source>
        <dbReference type="PROSITE-ProRule" id="PRU00302"/>
    </source>
</evidence>
<proteinExistence type="predicted"/>
<keyword evidence="3" id="KW-0812">Transmembrane</keyword>